<evidence type="ECO:0000313" key="1">
    <source>
        <dbReference type="EMBL" id="CAH2229985.1"/>
    </source>
</evidence>
<name>A0A8S4R382_9NEOP</name>
<keyword evidence="2" id="KW-1185">Reference proteome</keyword>
<dbReference type="Proteomes" id="UP000838756">
    <property type="component" value="Unassembled WGS sequence"/>
</dbReference>
<dbReference type="AlphaFoldDB" id="A0A8S4R382"/>
<protein>
    <submittedName>
        <fullName evidence="1">Jg17504 protein</fullName>
    </submittedName>
</protein>
<organism evidence="1 2">
    <name type="scientific">Pararge aegeria aegeria</name>
    <dbReference type="NCBI Taxonomy" id="348720"/>
    <lineage>
        <taxon>Eukaryota</taxon>
        <taxon>Metazoa</taxon>
        <taxon>Ecdysozoa</taxon>
        <taxon>Arthropoda</taxon>
        <taxon>Hexapoda</taxon>
        <taxon>Insecta</taxon>
        <taxon>Pterygota</taxon>
        <taxon>Neoptera</taxon>
        <taxon>Endopterygota</taxon>
        <taxon>Lepidoptera</taxon>
        <taxon>Glossata</taxon>
        <taxon>Ditrysia</taxon>
        <taxon>Papilionoidea</taxon>
        <taxon>Nymphalidae</taxon>
        <taxon>Satyrinae</taxon>
        <taxon>Satyrini</taxon>
        <taxon>Parargina</taxon>
        <taxon>Pararge</taxon>
    </lineage>
</organism>
<sequence>MREVWWCFILISDVYFIVSLASVRNVRLIDHTSYATSIIQKTMSKVEQRCWCNLKINEMRFNVSEQVLNKPIYATIDLKDGFVVSIQKIDIIKNTIQQVWLTSNNMSNVEVRSTVRMMNVAMGFDVITKMNEKISHSTGLIVYPEIQFRFTITKNLFTDVIKVDIIGGPIRTTNRIQFIPENDVTKVFTVLFDWNSTAISVASWATDIFRPITLELATKEIEFPRICYDCPA</sequence>
<reference evidence="1" key="1">
    <citation type="submission" date="2022-03" db="EMBL/GenBank/DDBJ databases">
        <authorList>
            <person name="Lindestad O."/>
        </authorList>
    </citation>
    <scope>NUCLEOTIDE SEQUENCE</scope>
</reference>
<proteinExistence type="predicted"/>
<dbReference type="OrthoDB" id="7759717at2759"/>
<comment type="caution">
    <text evidence="1">The sequence shown here is derived from an EMBL/GenBank/DDBJ whole genome shotgun (WGS) entry which is preliminary data.</text>
</comment>
<accession>A0A8S4R382</accession>
<dbReference type="EMBL" id="CAKXAJ010024764">
    <property type="protein sequence ID" value="CAH2229985.1"/>
    <property type="molecule type" value="Genomic_DNA"/>
</dbReference>
<evidence type="ECO:0000313" key="2">
    <source>
        <dbReference type="Proteomes" id="UP000838756"/>
    </source>
</evidence>
<gene>
    <name evidence="1" type="primary">jg17504</name>
    <name evidence="1" type="ORF">PAEG_LOCUS9264</name>
</gene>